<keyword evidence="1 4" id="KW-0808">Transferase</keyword>
<keyword evidence="2" id="KW-0012">Acyltransferase</keyword>
<dbReference type="CDD" id="cd04301">
    <property type="entry name" value="NAT_SF"/>
    <property type="match status" value="1"/>
</dbReference>
<dbReference type="Gene3D" id="3.40.630.30">
    <property type="match status" value="1"/>
</dbReference>
<reference evidence="4 5" key="1">
    <citation type="submission" date="2019-03" db="EMBL/GenBank/DDBJ databases">
        <title>Genomic Encyclopedia of Type Strains, Phase IV (KMG-IV): sequencing the most valuable type-strain genomes for metagenomic binning, comparative biology and taxonomic classification.</title>
        <authorList>
            <person name="Goeker M."/>
        </authorList>
    </citation>
    <scope>NUCLEOTIDE SEQUENCE [LARGE SCALE GENOMIC DNA]</scope>
    <source>
        <strain evidence="4 5">DSM 24591</strain>
    </source>
</reference>
<sequence>MKPDRPVRKPFIFRRLGTDDAATYRGLRLEGLQSCPAAFSSSWDEENRHALEKFSDRLEKNVTLGGWLNERSSLCGIASLFVPDTTKLRHKASIVGVYVRPEARGTGLAQALLEQLIAHASEQVEALLITVGASNIAALRLYRKLGFEEYGREPGALKVNGTYYDEVLMTLSLPGDTRL</sequence>
<evidence type="ECO:0000259" key="3">
    <source>
        <dbReference type="PROSITE" id="PS51186"/>
    </source>
</evidence>
<dbReference type="PROSITE" id="PS51186">
    <property type="entry name" value="GNAT"/>
    <property type="match status" value="1"/>
</dbReference>
<dbReference type="Pfam" id="PF00583">
    <property type="entry name" value="Acetyltransf_1"/>
    <property type="match status" value="1"/>
</dbReference>
<feature type="domain" description="N-acetyltransferase" evidence="3">
    <location>
        <begin position="11"/>
        <end position="174"/>
    </location>
</feature>
<dbReference type="GO" id="GO:0016747">
    <property type="term" value="F:acyltransferase activity, transferring groups other than amino-acyl groups"/>
    <property type="evidence" value="ECO:0007669"/>
    <property type="project" value="InterPro"/>
</dbReference>
<dbReference type="RefSeq" id="WP_132585237.1">
    <property type="nucleotide sequence ID" value="NZ_SMAJ01000019.1"/>
</dbReference>
<dbReference type="PANTHER" id="PTHR43877">
    <property type="entry name" value="AMINOALKYLPHOSPHONATE N-ACETYLTRANSFERASE-RELATED-RELATED"/>
    <property type="match status" value="1"/>
</dbReference>
<evidence type="ECO:0000256" key="2">
    <source>
        <dbReference type="ARBA" id="ARBA00023315"/>
    </source>
</evidence>
<protein>
    <submittedName>
        <fullName evidence="4">Acetyltransferase (GNAT) family protein</fullName>
    </submittedName>
</protein>
<comment type="caution">
    <text evidence="4">The sequence shown here is derived from an EMBL/GenBank/DDBJ whole genome shotgun (WGS) entry which is preliminary data.</text>
</comment>
<dbReference type="InterPro" id="IPR000182">
    <property type="entry name" value="GNAT_dom"/>
</dbReference>
<evidence type="ECO:0000313" key="4">
    <source>
        <dbReference type="EMBL" id="TCT02352.1"/>
    </source>
</evidence>
<dbReference type="InterPro" id="IPR050832">
    <property type="entry name" value="Bact_Acetyltransf"/>
</dbReference>
<dbReference type="SUPFAM" id="SSF55729">
    <property type="entry name" value="Acyl-CoA N-acyltransferases (Nat)"/>
    <property type="match status" value="1"/>
</dbReference>
<proteinExistence type="predicted"/>
<name>A0A4R3LPN8_9BURK</name>
<gene>
    <name evidence="4" type="ORF">EDC26_11978</name>
</gene>
<organism evidence="4 5">
    <name type="scientific">Paralcaligenes ureilyticus</name>
    <dbReference type="NCBI Taxonomy" id="627131"/>
    <lineage>
        <taxon>Bacteria</taxon>
        <taxon>Pseudomonadati</taxon>
        <taxon>Pseudomonadota</taxon>
        <taxon>Betaproteobacteria</taxon>
        <taxon>Burkholderiales</taxon>
        <taxon>Alcaligenaceae</taxon>
        <taxon>Paralcaligenes</taxon>
    </lineage>
</organism>
<accession>A0A4R3LPN8</accession>
<evidence type="ECO:0000313" key="5">
    <source>
        <dbReference type="Proteomes" id="UP000295525"/>
    </source>
</evidence>
<dbReference type="InterPro" id="IPR016181">
    <property type="entry name" value="Acyl_CoA_acyltransferase"/>
</dbReference>
<dbReference type="AlphaFoldDB" id="A0A4R3LPN8"/>
<evidence type="ECO:0000256" key="1">
    <source>
        <dbReference type="ARBA" id="ARBA00022679"/>
    </source>
</evidence>
<dbReference type="Proteomes" id="UP000295525">
    <property type="component" value="Unassembled WGS sequence"/>
</dbReference>
<dbReference type="OrthoDB" id="9799092at2"/>
<dbReference type="EMBL" id="SMAJ01000019">
    <property type="protein sequence ID" value="TCT02352.1"/>
    <property type="molecule type" value="Genomic_DNA"/>
</dbReference>
<keyword evidence="5" id="KW-1185">Reference proteome</keyword>